<evidence type="ECO:0000256" key="11">
    <source>
        <dbReference type="ARBA" id="ARBA00032424"/>
    </source>
</evidence>
<dbReference type="GeneID" id="70242769"/>
<evidence type="ECO:0000256" key="1">
    <source>
        <dbReference type="ARBA" id="ARBA00001946"/>
    </source>
</evidence>
<dbReference type="PANTHER" id="PTHR12001:SF70">
    <property type="entry name" value="PYROPHOSPHATE SYNTHETASE ATMG, PUTATIVE (AFU_ORTHOLOGUE AFUA_8G02400)-RELATED"/>
    <property type="match status" value="1"/>
</dbReference>
<evidence type="ECO:0000256" key="15">
    <source>
        <dbReference type="ARBA" id="ARBA00048119"/>
    </source>
</evidence>
<evidence type="ECO:0000256" key="2">
    <source>
        <dbReference type="ARBA" id="ARBA00006706"/>
    </source>
</evidence>
<dbReference type="PROSITE" id="PS00444">
    <property type="entry name" value="POLYPRENYL_SYNTHASE_2"/>
    <property type="match status" value="1"/>
</dbReference>
<dbReference type="Pfam" id="PF00348">
    <property type="entry name" value="polyprenyl_synt"/>
    <property type="match status" value="1"/>
</dbReference>
<evidence type="ECO:0000256" key="5">
    <source>
        <dbReference type="ARBA" id="ARBA00012833"/>
    </source>
</evidence>
<dbReference type="EC" id="2.5.1.10" evidence="4"/>
<gene>
    <name evidence="19" type="ORF">BGW36DRAFT_311627</name>
</gene>
<dbReference type="EMBL" id="JAJTJA010000001">
    <property type="protein sequence ID" value="KAH8705865.1"/>
    <property type="molecule type" value="Genomic_DNA"/>
</dbReference>
<evidence type="ECO:0000256" key="4">
    <source>
        <dbReference type="ARBA" id="ARBA00012439"/>
    </source>
</evidence>
<dbReference type="SFLD" id="SFLDS00005">
    <property type="entry name" value="Isoprenoid_Synthase_Type_I"/>
    <property type="match status" value="1"/>
</dbReference>
<comment type="catalytic activity">
    <reaction evidence="15">
        <text>isopentenyl diphosphate + (2E,6E)-farnesyl diphosphate = (2E,6E,10E)-geranylgeranyl diphosphate + diphosphate</text>
        <dbReference type="Rhea" id="RHEA:17653"/>
        <dbReference type="ChEBI" id="CHEBI:33019"/>
        <dbReference type="ChEBI" id="CHEBI:58756"/>
        <dbReference type="ChEBI" id="CHEBI:128769"/>
        <dbReference type="ChEBI" id="CHEBI:175763"/>
        <dbReference type="EC" id="2.5.1.29"/>
    </reaction>
</comment>
<dbReference type="SUPFAM" id="SSF48576">
    <property type="entry name" value="Terpenoid synthases"/>
    <property type="match status" value="1"/>
</dbReference>
<dbReference type="InterPro" id="IPR008949">
    <property type="entry name" value="Isoprenoid_synthase_dom_sf"/>
</dbReference>
<dbReference type="EC" id="2.5.1.29" evidence="3"/>
<comment type="catalytic activity">
    <reaction evidence="16">
        <text>isopentenyl diphosphate + dimethylallyl diphosphate = (2E)-geranyl diphosphate + diphosphate</text>
        <dbReference type="Rhea" id="RHEA:22408"/>
        <dbReference type="ChEBI" id="CHEBI:33019"/>
        <dbReference type="ChEBI" id="CHEBI:57623"/>
        <dbReference type="ChEBI" id="CHEBI:58057"/>
        <dbReference type="ChEBI" id="CHEBI:128769"/>
        <dbReference type="EC" id="2.5.1.1"/>
    </reaction>
</comment>
<dbReference type="GO" id="GO:0004161">
    <property type="term" value="F:dimethylallyltranstransferase activity"/>
    <property type="evidence" value="ECO:0007669"/>
    <property type="project" value="UniProtKB-EC"/>
</dbReference>
<keyword evidence="7" id="KW-0479">Metal-binding</keyword>
<sequence>MAIYEMSKCSQEIRVHDMSHEGSLQDLGDYPVTPMRHAQGFRGLFYEQKREPDNGQLDKDQIISAPLDYLLSSQGKNIRTKLIAAFNQWLQVPEEKLEVINRVVELLHTASLLIDDIQDSSQLRRGQPVAHSIFGVAQTINSANYAYFAAQKKLELLENPKAFSIFTEELLSLHRGQGMDLYWRDSLICPTEEEYLEMVSNKTGGLFRLAVRLMQLESKQDKDYVPLVDLLGITFQIRDDYQNLWSGIYTDNKGFCEDITEGKFSFPIIYSIRSNPKNPQLLNILRQKSSDDAVKKFARKYMESTGSPKYCRQKISALIKLARGLVEELNGDNKSAEMEAILDYLEFE</sequence>
<evidence type="ECO:0000313" key="19">
    <source>
        <dbReference type="EMBL" id="KAH8705865.1"/>
    </source>
</evidence>
<organism evidence="19 20">
    <name type="scientific">Talaromyces proteolyticus</name>
    <dbReference type="NCBI Taxonomy" id="1131652"/>
    <lineage>
        <taxon>Eukaryota</taxon>
        <taxon>Fungi</taxon>
        <taxon>Dikarya</taxon>
        <taxon>Ascomycota</taxon>
        <taxon>Pezizomycotina</taxon>
        <taxon>Eurotiomycetes</taxon>
        <taxon>Eurotiomycetidae</taxon>
        <taxon>Eurotiales</taxon>
        <taxon>Trichocomaceae</taxon>
        <taxon>Talaromyces</taxon>
        <taxon>Talaromyces sect. Bacilispori</taxon>
    </lineage>
</organism>
<dbReference type="PANTHER" id="PTHR12001">
    <property type="entry name" value="GERANYLGERANYL PYROPHOSPHATE SYNTHASE"/>
    <property type="match status" value="1"/>
</dbReference>
<proteinExistence type="inferred from homology"/>
<evidence type="ECO:0000256" key="17">
    <source>
        <dbReference type="ARBA" id="ARBA00049399"/>
    </source>
</evidence>
<dbReference type="GO" id="GO:0043386">
    <property type="term" value="P:mycotoxin biosynthetic process"/>
    <property type="evidence" value="ECO:0007669"/>
    <property type="project" value="UniProtKB-ARBA"/>
</dbReference>
<comment type="similarity">
    <text evidence="2 18">Belongs to the FPP/GGPP synthase family.</text>
</comment>
<dbReference type="EC" id="2.5.1.1" evidence="5"/>
<keyword evidence="20" id="KW-1185">Reference proteome</keyword>
<dbReference type="CDD" id="cd00685">
    <property type="entry name" value="Trans_IPPS_HT"/>
    <property type="match status" value="1"/>
</dbReference>
<dbReference type="RefSeq" id="XP_046078486.1">
    <property type="nucleotide sequence ID" value="XM_046212482.1"/>
</dbReference>
<evidence type="ECO:0000256" key="6">
    <source>
        <dbReference type="ARBA" id="ARBA00022679"/>
    </source>
</evidence>
<keyword evidence="6 18" id="KW-0808">Transferase</keyword>
<dbReference type="GO" id="GO:0008299">
    <property type="term" value="P:isoprenoid biosynthetic process"/>
    <property type="evidence" value="ECO:0007669"/>
    <property type="project" value="InterPro"/>
</dbReference>
<evidence type="ECO:0000256" key="13">
    <source>
        <dbReference type="ARBA" id="ARBA00032873"/>
    </source>
</evidence>
<evidence type="ECO:0000256" key="18">
    <source>
        <dbReference type="RuleBase" id="RU004466"/>
    </source>
</evidence>
<evidence type="ECO:0000256" key="12">
    <source>
        <dbReference type="ARBA" id="ARBA00032448"/>
    </source>
</evidence>
<evidence type="ECO:0000313" key="20">
    <source>
        <dbReference type="Proteomes" id="UP001201262"/>
    </source>
</evidence>
<evidence type="ECO:0000256" key="9">
    <source>
        <dbReference type="ARBA" id="ARBA00032052"/>
    </source>
</evidence>
<dbReference type="GO" id="GO:0004311">
    <property type="term" value="F:geranylgeranyl diphosphate synthase activity"/>
    <property type="evidence" value="ECO:0007669"/>
    <property type="project" value="UniProtKB-EC"/>
</dbReference>
<dbReference type="InterPro" id="IPR033749">
    <property type="entry name" value="Polyprenyl_synt_CS"/>
</dbReference>
<dbReference type="GO" id="GO:0046872">
    <property type="term" value="F:metal ion binding"/>
    <property type="evidence" value="ECO:0007669"/>
    <property type="project" value="UniProtKB-KW"/>
</dbReference>
<dbReference type="GO" id="GO:0004337">
    <property type="term" value="F:(2E,6E)-farnesyl diphosphate synthase activity"/>
    <property type="evidence" value="ECO:0007669"/>
    <property type="project" value="UniProtKB-EC"/>
</dbReference>
<name>A0AAD4Q1P5_9EURO</name>
<dbReference type="Gene3D" id="1.10.600.10">
    <property type="entry name" value="Farnesyl Diphosphate Synthase"/>
    <property type="match status" value="1"/>
</dbReference>
<keyword evidence="8" id="KW-0460">Magnesium</keyword>
<evidence type="ECO:0000256" key="8">
    <source>
        <dbReference type="ARBA" id="ARBA00022842"/>
    </source>
</evidence>
<comment type="caution">
    <text evidence="19">The sequence shown here is derived from an EMBL/GenBank/DDBJ whole genome shotgun (WGS) entry which is preliminary data.</text>
</comment>
<evidence type="ECO:0000256" key="16">
    <source>
        <dbReference type="ARBA" id="ARBA00049291"/>
    </source>
</evidence>
<evidence type="ECO:0000256" key="14">
    <source>
        <dbReference type="ARBA" id="ARBA00033096"/>
    </source>
</evidence>
<comment type="cofactor">
    <cofactor evidence="1">
        <name>Mg(2+)</name>
        <dbReference type="ChEBI" id="CHEBI:18420"/>
    </cofactor>
</comment>
<accession>A0AAD4Q1P5</accession>
<comment type="catalytic activity">
    <reaction evidence="17">
        <text>isopentenyl diphosphate + (2E)-geranyl diphosphate = (2E,6E)-farnesyl diphosphate + diphosphate</text>
        <dbReference type="Rhea" id="RHEA:19361"/>
        <dbReference type="ChEBI" id="CHEBI:33019"/>
        <dbReference type="ChEBI" id="CHEBI:58057"/>
        <dbReference type="ChEBI" id="CHEBI:128769"/>
        <dbReference type="ChEBI" id="CHEBI:175763"/>
        <dbReference type="EC" id="2.5.1.10"/>
    </reaction>
</comment>
<dbReference type="GO" id="GO:0046165">
    <property type="term" value="P:alcohol biosynthetic process"/>
    <property type="evidence" value="ECO:0007669"/>
    <property type="project" value="UniProtKB-ARBA"/>
</dbReference>
<protein>
    <recommendedName>
        <fullName evidence="13">(2E,6E)-farnesyl diphosphate synthase</fullName>
        <ecNumber evidence="5">2.5.1.1</ecNumber>
        <ecNumber evidence="4">2.5.1.10</ecNumber>
        <ecNumber evidence="3">2.5.1.29</ecNumber>
    </recommendedName>
    <alternativeName>
        <fullName evidence="12">Dimethylallyltranstransferase</fullName>
    </alternativeName>
    <alternativeName>
        <fullName evidence="11">Farnesyl diphosphate synthase</fullName>
    </alternativeName>
    <alternativeName>
        <fullName evidence="9">Farnesyltranstransferase</fullName>
    </alternativeName>
    <alternativeName>
        <fullName evidence="14">Geranylgeranyl diphosphate synthase</fullName>
    </alternativeName>
    <alternativeName>
        <fullName evidence="10">Geranyltranstransferase</fullName>
    </alternativeName>
</protein>
<dbReference type="InterPro" id="IPR000092">
    <property type="entry name" value="Polyprenyl_synt"/>
</dbReference>
<dbReference type="SFLD" id="SFLDG01017">
    <property type="entry name" value="Polyprenyl_Transferase_Like"/>
    <property type="match status" value="1"/>
</dbReference>
<dbReference type="Proteomes" id="UP001201262">
    <property type="component" value="Unassembled WGS sequence"/>
</dbReference>
<evidence type="ECO:0000256" key="3">
    <source>
        <dbReference type="ARBA" id="ARBA00012382"/>
    </source>
</evidence>
<reference evidence="19" key="1">
    <citation type="submission" date="2021-12" db="EMBL/GenBank/DDBJ databases">
        <title>Convergent genome expansion in fungi linked to evolution of root-endophyte symbiosis.</title>
        <authorList>
            <consortium name="DOE Joint Genome Institute"/>
            <person name="Ke Y.-H."/>
            <person name="Bonito G."/>
            <person name="Liao H.-L."/>
            <person name="Looney B."/>
            <person name="Rojas-Flechas A."/>
            <person name="Nash J."/>
            <person name="Hameed K."/>
            <person name="Schadt C."/>
            <person name="Martin F."/>
            <person name="Crous P.W."/>
            <person name="Miettinen O."/>
            <person name="Magnuson J.K."/>
            <person name="Labbe J."/>
            <person name="Jacobson D."/>
            <person name="Doktycz M.J."/>
            <person name="Veneault-Fourrey C."/>
            <person name="Kuo A."/>
            <person name="Mondo S."/>
            <person name="Calhoun S."/>
            <person name="Riley R."/>
            <person name="Ohm R."/>
            <person name="LaButti K."/>
            <person name="Andreopoulos B."/>
            <person name="Pangilinan J."/>
            <person name="Nolan M."/>
            <person name="Tritt A."/>
            <person name="Clum A."/>
            <person name="Lipzen A."/>
            <person name="Daum C."/>
            <person name="Barry K."/>
            <person name="Grigoriev I.V."/>
            <person name="Vilgalys R."/>
        </authorList>
    </citation>
    <scope>NUCLEOTIDE SEQUENCE</scope>
    <source>
        <strain evidence="19">PMI_201</strain>
    </source>
</reference>
<evidence type="ECO:0000256" key="10">
    <source>
        <dbReference type="ARBA" id="ARBA00032380"/>
    </source>
</evidence>
<dbReference type="AlphaFoldDB" id="A0AAD4Q1P5"/>
<dbReference type="PROSITE" id="PS00723">
    <property type="entry name" value="POLYPRENYL_SYNTHASE_1"/>
    <property type="match status" value="1"/>
</dbReference>
<evidence type="ECO:0000256" key="7">
    <source>
        <dbReference type="ARBA" id="ARBA00022723"/>
    </source>
</evidence>